<evidence type="ECO:0000256" key="2">
    <source>
        <dbReference type="ARBA" id="ARBA00022490"/>
    </source>
</evidence>
<dbReference type="GO" id="GO:0005737">
    <property type="term" value="C:cytoplasm"/>
    <property type="evidence" value="ECO:0007669"/>
    <property type="project" value="UniProtKB-SubCell"/>
</dbReference>
<evidence type="ECO:0000256" key="8">
    <source>
        <dbReference type="HAMAP-Rule" id="MF_01161"/>
    </source>
</evidence>
<proteinExistence type="inferred from homology"/>
<dbReference type="NCBIfam" id="TIGR02433">
    <property type="entry name" value="lysidine_TilS_C"/>
    <property type="match status" value="1"/>
</dbReference>
<keyword evidence="5 8" id="KW-0547">Nucleotide-binding</keyword>
<feature type="domain" description="Lysidine-tRNA(Ile) synthetase C-terminal" evidence="9">
    <location>
        <begin position="370"/>
        <end position="442"/>
    </location>
</feature>
<dbReference type="Pfam" id="PF11734">
    <property type="entry name" value="TilS_C"/>
    <property type="match status" value="1"/>
</dbReference>
<dbReference type="SUPFAM" id="SSF56037">
    <property type="entry name" value="PheT/TilS domain"/>
    <property type="match status" value="1"/>
</dbReference>
<dbReference type="AlphaFoldDB" id="A0A239B4S0"/>
<evidence type="ECO:0000259" key="9">
    <source>
        <dbReference type="SMART" id="SM00977"/>
    </source>
</evidence>
<dbReference type="OrthoDB" id="9807403at2"/>
<dbReference type="GO" id="GO:0006400">
    <property type="term" value="P:tRNA modification"/>
    <property type="evidence" value="ECO:0007669"/>
    <property type="project" value="UniProtKB-UniRule"/>
</dbReference>
<keyword evidence="6 8" id="KW-0067">ATP-binding</keyword>
<evidence type="ECO:0000256" key="7">
    <source>
        <dbReference type="ARBA" id="ARBA00048539"/>
    </source>
</evidence>
<evidence type="ECO:0000256" key="3">
    <source>
        <dbReference type="ARBA" id="ARBA00022598"/>
    </source>
</evidence>
<evidence type="ECO:0000313" key="10">
    <source>
        <dbReference type="EMBL" id="SNS02890.1"/>
    </source>
</evidence>
<comment type="function">
    <text evidence="8">Ligates lysine onto the cytidine present at position 34 of the AUA codon-specific tRNA(Ile) that contains the anticodon CAU, in an ATP-dependent manner. Cytidine is converted to lysidine, thus changing the amino acid specificity of the tRNA from methionine to isoleucine.</text>
</comment>
<keyword evidence="11" id="KW-1185">Reference proteome</keyword>
<dbReference type="EMBL" id="FZNY01000005">
    <property type="protein sequence ID" value="SNS02890.1"/>
    <property type="molecule type" value="Genomic_DNA"/>
</dbReference>
<dbReference type="SUPFAM" id="SSF52402">
    <property type="entry name" value="Adenine nucleotide alpha hydrolases-like"/>
    <property type="match status" value="1"/>
</dbReference>
<dbReference type="GO" id="GO:0005524">
    <property type="term" value="F:ATP binding"/>
    <property type="evidence" value="ECO:0007669"/>
    <property type="project" value="UniProtKB-UniRule"/>
</dbReference>
<dbReference type="InterPro" id="IPR014729">
    <property type="entry name" value="Rossmann-like_a/b/a_fold"/>
</dbReference>
<comment type="domain">
    <text evidence="8">The N-terminal region contains the highly conserved SGGXDS motif, predicted to be a P-loop motif involved in ATP binding.</text>
</comment>
<dbReference type="PANTHER" id="PTHR43033:SF1">
    <property type="entry name" value="TRNA(ILE)-LYSIDINE SYNTHASE-RELATED"/>
    <property type="match status" value="1"/>
</dbReference>
<dbReference type="InterPro" id="IPR012796">
    <property type="entry name" value="Lysidine-tRNA-synth_C"/>
</dbReference>
<evidence type="ECO:0000256" key="5">
    <source>
        <dbReference type="ARBA" id="ARBA00022741"/>
    </source>
</evidence>
<accession>A0A239B4S0</accession>
<dbReference type="Gene3D" id="3.40.50.620">
    <property type="entry name" value="HUPs"/>
    <property type="match status" value="1"/>
</dbReference>
<evidence type="ECO:0000256" key="4">
    <source>
        <dbReference type="ARBA" id="ARBA00022694"/>
    </source>
</evidence>
<protein>
    <recommendedName>
        <fullName evidence="8">tRNA(Ile)-lysidine synthase</fullName>
        <ecNumber evidence="8">6.3.4.19</ecNumber>
    </recommendedName>
    <alternativeName>
        <fullName evidence="8">tRNA(Ile)-2-lysyl-cytidine synthase</fullName>
    </alternativeName>
    <alternativeName>
        <fullName evidence="8">tRNA(Ile)-lysidine synthetase</fullName>
    </alternativeName>
</protein>
<evidence type="ECO:0000313" key="11">
    <source>
        <dbReference type="Proteomes" id="UP000198379"/>
    </source>
</evidence>
<keyword evidence="3 8" id="KW-0436">Ligase</keyword>
<gene>
    <name evidence="8" type="primary">tilS</name>
    <name evidence="10" type="ORF">SAMN06265376_105345</name>
</gene>
<dbReference type="InterPro" id="IPR011063">
    <property type="entry name" value="TilS/TtcA_N"/>
</dbReference>
<dbReference type="NCBIfam" id="TIGR02432">
    <property type="entry name" value="lysidine_TilS_N"/>
    <property type="match status" value="1"/>
</dbReference>
<name>A0A239B4S0_9FLAO</name>
<dbReference type="Proteomes" id="UP000198379">
    <property type="component" value="Unassembled WGS sequence"/>
</dbReference>
<dbReference type="RefSeq" id="WP_089372586.1">
    <property type="nucleotide sequence ID" value="NZ_BMEP01000006.1"/>
</dbReference>
<feature type="binding site" evidence="8">
    <location>
        <begin position="28"/>
        <end position="33"/>
    </location>
    <ligand>
        <name>ATP</name>
        <dbReference type="ChEBI" id="CHEBI:30616"/>
    </ligand>
</feature>
<comment type="similarity">
    <text evidence="8">Belongs to the tRNA(Ile)-lysidine synthase family.</text>
</comment>
<keyword evidence="4 8" id="KW-0819">tRNA processing</keyword>
<dbReference type="HAMAP" id="MF_01161">
    <property type="entry name" value="tRNA_Ile_lys_synt"/>
    <property type="match status" value="1"/>
</dbReference>
<evidence type="ECO:0000256" key="1">
    <source>
        <dbReference type="ARBA" id="ARBA00004496"/>
    </source>
</evidence>
<dbReference type="CDD" id="cd01992">
    <property type="entry name" value="TilS_N"/>
    <property type="match status" value="1"/>
</dbReference>
<dbReference type="InterPro" id="IPR012094">
    <property type="entry name" value="tRNA_Ile_lys_synt"/>
</dbReference>
<dbReference type="SMART" id="SM00977">
    <property type="entry name" value="TilS_C"/>
    <property type="match status" value="1"/>
</dbReference>
<comment type="subcellular location">
    <subcellularLocation>
        <location evidence="1 8">Cytoplasm</location>
    </subcellularLocation>
</comment>
<dbReference type="InterPro" id="IPR012795">
    <property type="entry name" value="tRNA_Ile_lys_synt_N"/>
</dbReference>
<comment type="catalytic activity">
    <reaction evidence="7 8">
        <text>cytidine(34) in tRNA(Ile2) + L-lysine + ATP = lysidine(34) in tRNA(Ile2) + AMP + diphosphate + H(+)</text>
        <dbReference type="Rhea" id="RHEA:43744"/>
        <dbReference type="Rhea" id="RHEA-COMP:10625"/>
        <dbReference type="Rhea" id="RHEA-COMP:10670"/>
        <dbReference type="ChEBI" id="CHEBI:15378"/>
        <dbReference type="ChEBI" id="CHEBI:30616"/>
        <dbReference type="ChEBI" id="CHEBI:32551"/>
        <dbReference type="ChEBI" id="CHEBI:33019"/>
        <dbReference type="ChEBI" id="CHEBI:82748"/>
        <dbReference type="ChEBI" id="CHEBI:83665"/>
        <dbReference type="ChEBI" id="CHEBI:456215"/>
        <dbReference type="EC" id="6.3.4.19"/>
    </reaction>
</comment>
<dbReference type="EC" id="6.3.4.19" evidence="8"/>
<evidence type="ECO:0000256" key="6">
    <source>
        <dbReference type="ARBA" id="ARBA00022840"/>
    </source>
</evidence>
<dbReference type="GO" id="GO:0032267">
    <property type="term" value="F:tRNA(Ile)-lysidine synthase activity"/>
    <property type="evidence" value="ECO:0007669"/>
    <property type="project" value="UniProtKB-EC"/>
</dbReference>
<dbReference type="Pfam" id="PF01171">
    <property type="entry name" value="ATP_bind_3"/>
    <property type="match status" value="1"/>
</dbReference>
<sequence>MLLDAFQSHLKKQFPFLTENTKLLATVSGGLDSTVLVHLCISSGLDIGIAHCNFNLRGEESDEDARFVKALAAENTLSYYEKSFDTSAYAKKHTISTQMAARDLRYTWFKELTAAEGYDYILTAHHSNDNLETLLINITRGTGIDGLSGIPAISGNVLRLLLPFSRKRIYEYAQAHQITWREDSSNASDAYVRNAIRHHVIPELEKIRPDILHTAEKTVTHVQQSVSLLNVYEQELKDRYFYPLDSLIGPRAICVDIPKLKAHPTPHAVLYVLYKDYGFTAWEDVYHLLEAQSGKQLFSDTHRLLKDRTTLQLYPYRKEERNKTTSFLIKEDIQEHQGDYGRLSFAGVDAIATVLDTEIYVDLSKVQFPMTVRRWKEGDFFYPSGMQGKKKLSKFFKDEKLSLVAKENTWLLCDQKGIIWILGYRSDRRYSAQEDTKKLLKITYAI</sequence>
<keyword evidence="2 8" id="KW-0963">Cytoplasm</keyword>
<reference evidence="10 11" key="1">
    <citation type="submission" date="2017-06" db="EMBL/GenBank/DDBJ databases">
        <authorList>
            <person name="Kim H.J."/>
            <person name="Triplett B.A."/>
        </authorList>
    </citation>
    <scope>NUCLEOTIDE SEQUENCE [LARGE SCALE GENOMIC DNA]</scope>
    <source>
        <strain evidence="10 11">DSM 25597</strain>
    </source>
</reference>
<dbReference type="PANTHER" id="PTHR43033">
    <property type="entry name" value="TRNA(ILE)-LYSIDINE SYNTHASE-RELATED"/>
    <property type="match status" value="1"/>
</dbReference>
<organism evidence="10 11">
    <name type="scientific">Dokdonia pacifica</name>
    <dbReference type="NCBI Taxonomy" id="1627892"/>
    <lineage>
        <taxon>Bacteria</taxon>
        <taxon>Pseudomonadati</taxon>
        <taxon>Bacteroidota</taxon>
        <taxon>Flavobacteriia</taxon>
        <taxon>Flavobacteriales</taxon>
        <taxon>Flavobacteriaceae</taxon>
        <taxon>Dokdonia</taxon>
    </lineage>
</organism>